<name>A0A1S2YNW8_CICAR</name>
<gene>
    <name evidence="6" type="primary">LOC101498440</name>
</gene>
<dbReference type="KEGG" id="cam:101498440"/>
<organism evidence="5 6">
    <name type="scientific">Cicer arietinum</name>
    <name type="common">Chickpea</name>
    <name type="synonym">Garbanzo</name>
    <dbReference type="NCBI Taxonomy" id="3827"/>
    <lineage>
        <taxon>Eukaryota</taxon>
        <taxon>Viridiplantae</taxon>
        <taxon>Streptophyta</taxon>
        <taxon>Embryophyta</taxon>
        <taxon>Tracheophyta</taxon>
        <taxon>Spermatophyta</taxon>
        <taxon>Magnoliopsida</taxon>
        <taxon>eudicotyledons</taxon>
        <taxon>Gunneridae</taxon>
        <taxon>Pentapetalae</taxon>
        <taxon>rosids</taxon>
        <taxon>fabids</taxon>
        <taxon>Fabales</taxon>
        <taxon>Fabaceae</taxon>
        <taxon>Papilionoideae</taxon>
        <taxon>50 kb inversion clade</taxon>
        <taxon>NPAAA clade</taxon>
        <taxon>Hologalegina</taxon>
        <taxon>IRL clade</taxon>
        <taxon>Cicereae</taxon>
        <taxon>Cicer</taxon>
    </lineage>
</organism>
<reference evidence="5" key="1">
    <citation type="journal article" date="2013" name="Nat. Biotechnol.">
        <title>Draft genome sequence of chickpea (Cicer arietinum) provides a resource for trait improvement.</title>
        <authorList>
            <person name="Varshney R.K."/>
            <person name="Song C."/>
            <person name="Saxena R.K."/>
            <person name="Azam S."/>
            <person name="Yu S."/>
            <person name="Sharpe A.G."/>
            <person name="Cannon S."/>
            <person name="Baek J."/>
            <person name="Rosen B.D."/>
            <person name="Tar'an B."/>
            <person name="Millan T."/>
            <person name="Zhang X."/>
            <person name="Ramsay L.D."/>
            <person name="Iwata A."/>
            <person name="Wang Y."/>
            <person name="Nelson W."/>
            <person name="Farmer A.D."/>
            <person name="Gaur P.M."/>
            <person name="Soderlund C."/>
            <person name="Penmetsa R.V."/>
            <person name="Xu C."/>
            <person name="Bharti A.K."/>
            <person name="He W."/>
            <person name="Winter P."/>
            <person name="Zhao S."/>
            <person name="Hane J.K."/>
            <person name="Carrasquilla-Garcia N."/>
            <person name="Condie J.A."/>
            <person name="Upadhyaya H.D."/>
            <person name="Luo M.C."/>
            <person name="Thudi M."/>
            <person name="Gowda C.L."/>
            <person name="Singh N.P."/>
            <person name="Lichtenzveig J."/>
            <person name="Gali K.K."/>
            <person name="Rubio J."/>
            <person name="Nadarajan N."/>
            <person name="Dolezel J."/>
            <person name="Bansal K.C."/>
            <person name="Xu X."/>
            <person name="Edwards D."/>
            <person name="Zhang G."/>
            <person name="Kahl G."/>
            <person name="Gil J."/>
            <person name="Singh K.B."/>
            <person name="Datta S.K."/>
            <person name="Jackson S.A."/>
            <person name="Wang J."/>
            <person name="Cook D.R."/>
        </authorList>
    </citation>
    <scope>NUCLEOTIDE SEQUENCE [LARGE SCALE GENOMIC DNA]</scope>
    <source>
        <strain evidence="5">cv. CDC Frontier</strain>
    </source>
</reference>
<dbReference type="InterPro" id="IPR029068">
    <property type="entry name" value="Glyas_Bleomycin-R_OHBP_Dase"/>
</dbReference>
<evidence type="ECO:0000313" key="5">
    <source>
        <dbReference type="Proteomes" id="UP000087171"/>
    </source>
</evidence>
<dbReference type="SUPFAM" id="SSF54593">
    <property type="entry name" value="Glyoxalase/Bleomycin resistance protein/Dihydroxybiphenyl dioxygenase"/>
    <property type="match status" value="2"/>
</dbReference>
<feature type="domain" description="VOC" evidence="4">
    <location>
        <begin position="146"/>
        <end position="274"/>
    </location>
</feature>
<comment type="catalytic activity">
    <reaction evidence="2">
        <text>(R)-S-lactoylglutathione = methylglyoxal + glutathione</text>
        <dbReference type="Rhea" id="RHEA:19069"/>
        <dbReference type="ChEBI" id="CHEBI:17158"/>
        <dbReference type="ChEBI" id="CHEBI:57474"/>
        <dbReference type="ChEBI" id="CHEBI:57925"/>
        <dbReference type="EC" id="4.4.1.5"/>
    </reaction>
</comment>
<dbReference type="PROSITE" id="PS51819">
    <property type="entry name" value="VOC"/>
    <property type="match status" value="2"/>
</dbReference>
<dbReference type="eggNOG" id="KOG2943">
    <property type="taxonomic scope" value="Eukaryota"/>
</dbReference>
<keyword evidence="5" id="KW-1185">Reference proteome</keyword>
<dbReference type="PANTHER" id="PTHR46036:SF8">
    <property type="entry name" value="LACTOYLGLUTATHIONE LYASE"/>
    <property type="match status" value="1"/>
</dbReference>
<dbReference type="GO" id="GO:0046872">
    <property type="term" value="F:metal ion binding"/>
    <property type="evidence" value="ECO:0007669"/>
    <property type="project" value="UniProtKB-KW"/>
</dbReference>
<dbReference type="RefSeq" id="XP_004507684.1">
    <property type="nucleotide sequence ID" value="XM_004507627.3"/>
</dbReference>
<dbReference type="PANTHER" id="PTHR46036">
    <property type="entry name" value="LACTOYLGLUTATHIONE LYASE"/>
    <property type="match status" value="1"/>
</dbReference>
<evidence type="ECO:0000259" key="4">
    <source>
        <dbReference type="PROSITE" id="PS51819"/>
    </source>
</evidence>
<dbReference type="InterPro" id="IPR004361">
    <property type="entry name" value="Glyoxalase_1"/>
</dbReference>
<evidence type="ECO:0000256" key="3">
    <source>
        <dbReference type="PIRSR" id="PIRSR604361-3"/>
    </source>
</evidence>
<dbReference type="GO" id="GO:0005737">
    <property type="term" value="C:cytoplasm"/>
    <property type="evidence" value="ECO:0007669"/>
    <property type="project" value="TreeGrafter"/>
</dbReference>
<keyword evidence="3" id="KW-0479">Metal-binding</keyword>
<dbReference type="InterPro" id="IPR004360">
    <property type="entry name" value="Glyas_Fos-R_dOase_dom"/>
</dbReference>
<keyword evidence="6" id="KW-0456">Lyase</keyword>
<dbReference type="Pfam" id="PF00903">
    <property type="entry name" value="Glyoxalase"/>
    <property type="match status" value="2"/>
</dbReference>
<protein>
    <recommendedName>
        <fullName evidence="1">Glyoxalase I</fullName>
    </recommendedName>
</protein>
<evidence type="ECO:0000313" key="6">
    <source>
        <dbReference type="RefSeq" id="XP_004507684.1"/>
    </source>
</evidence>
<dbReference type="GO" id="GO:0019243">
    <property type="term" value="P:methylglyoxal catabolic process to D-lactate via S-lactoyl-glutathione"/>
    <property type="evidence" value="ECO:0007669"/>
    <property type="project" value="TreeGrafter"/>
</dbReference>
<feature type="binding site" evidence="3">
    <location>
        <position position="70"/>
    </location>
    <ligand>
        <name>Zn(2+)</name>
        <dbReference type="ChEBI" id="CHEBI:29105"/>
        <note>ligand shared between dimeric partners</note>
    </ligand>
</feature>
<proteinExistence type="predicted"/>
<dbReference type="STRING" id="3827.A0A1S2YNW8"/>
<dbReference type="InterPro" id="IPR037523">
    <property type="entry name" value="VOC_core"/>
</dbReference>
<dbReference type="Gene3D" id="3.10.180.10">
    <property type="entry name" value="2,3-Dihydroxybiphenyl 1,2-Dioxygenase, domain 1"/>
    <property type="match status" value="2"/>
</dbReference>
<dbReference type="PaxDb" id="3827-XP_004507684.1"/>
<dbReference type="AlphaFoldDB" id="A0A1S2YNW8"/>
<comment type="cofactor">
    <cofactor evidence="3">
        <name>Zn(2+)</name>
        <dbReference type="ChEBI" id="CHEBI:29105"/>
    </cofactor>
    <text evidence="3">Binds 1 zinc ion per subunit. In the homodimer, two zinc ions are bound between subunits.</text>
</comment>
<dbReference type="OrthoDB" id="16820at2759"/>
<accession>A0A1S2YNW8</accession>
<evidence type="ECO:0000256" key="1">
    <source>
        <dbReference type="ARBA" id="ARBA00030537"/>
    </source>
</evidence>
<sequence length="282" mass="31656">MAGSDLWDWPKNDNRRLLHAVYHVGDLERTIKFYTECLGMKLLRQRDVPEEKYANAFVGFGPEQSHFAVELTYNYGVTSYDIGDGFGYFGIATQDVYKLVEHIRYKGGNITKEAGPVDGGTTVTAFVKDPDGYTFALIQKPVVNDPFCQIMLRIGDLDREIKFYEKALGLKVVRKVDNPEKKYTKAILGYAEENETTVLELTYNYGVTEYSKGNGYAQIAIGTDDVYKSADVVKLVIEELGGEITQQPGPPPGLNTKVTSFLDPEGWKTALVDNEDFLKELE</sequence>
<dbReference type="Proteomes" id="UP000087171">
    <property type="component" value="Chromosome Ca7"/>
</dbReference>
<dbReference type="GeneID" id="101498440"/>
<evidence type="ECO:0000256" key="2">
    <source>
        <dbReference type="ARBA" id="ARBA00048273"/>
    </source>
</evidence>
<dbReference type="GO" id="GO:0004462">
    <property type="term" value="F:lactoylglutathione lyase activity"/>
    <property type="evidence" value="ECO:0007669"/>
    <property type="project" value="UniProtKB-EC"/>
</dbReference>
<dbReference type="NCBIfam" id="TIGR00068">
    <property type="entry name" value="glyox_I"/>
    <property type="match status" value="1"/>
</dbReference>
<feature type="domain" description="VOC" evidence="4">
    <location>
        <begin position="16"/>
        <end position="140"/>
    </location>
</feature>
<reference evidence="6" key="2">
    <citation type="submission" date="2025-08" db="UniProtKB">
        <authorList>
            <consortium name="RefSeq"/>
        </authorList>
    </citation>
    <scope>IDENTIFICATION</scope>
    <source>
        <tissue evidence="6">Etiolated seedlings</tissue>
    </source>
</reference>
<keyword evidence="3" id="KW-0862">Zinc</keyword>